<dbReference type="AlphaFoldDB" id="A0AAP0N3T8"/>
<accession>A0AAP0N3T8</accession>
<reference evidence="1 2" key="1">
    <citation type="submission" date="2024-05" db="EMBL/GenBank/DDBJ databases">
        <title>Haplotype-resolved chromosome-level genome assembly of Huyou (Citrus changshanensis).</title>
        <authorList>
            <person name="Miao C."/>
            <person name="Chen W."/>
            <person name="Wu Y."/>
            <person name="Wang L."/>
            <person name="Zhao S."/>
            <person name="Grierson D."/>
            <person name="Xu C."/>
            <person name="Chen K."/>
        </authorList>
    </citation>
    <scope>NUCLEOTIDE SEQUENCE [LARGE SCALE GENOMIC DNA]</scope>
    <source>
        <strain evidence="1">01-14</strain>
        <tissue evidence="1">Leaf</tissue>
    </source>
</reference>
<evidence type="ECO:0000313" key="2">
    <source>
        <dbReference type="Proteomes" id="UP001428341"/>
    </source>
</evidence>
<protein>
    <submittedName>
        <fullName evidence="1">Uncharacterized protein</fullName>
    </submittedName>
</protein>
<dbReference type="EMBL" id="JBCGBO010000001">
    <property type="protein sequence ID" value="KAK9229775.1"/>
    <property type="molecule type" value="Genomic_DNA"/>
</dbReference>
<organism evidence="1 2">
    <name type="scientific">Citrus x changshan-huyou</name>
    <dbReference type="NCBI Taxonomy" id="2935761"/>
    <lineage>
        <taxon>Eukaryota</taxon>
        <taxon>Viridiplantae</taxon>
        <taxon>Streptophyta</taxon>
        <taxon>Embryophyta</taxon>
        <taxon>Tracheophyta</taxon>
        <taxon>Spermatophyta</taxon>
        <taxon>Magnoliopsida</taxon>
        <taxon>eudicotyledons</taxon>
        <taxon>Gunneridae</taxon>
        <taxon>Pentapetalae</taxon>
        <taxon>rosids</taxon>
        <taxon>malvids</taxon>
        <taxon>Sapindales</taxon>
        <taxon>Rutaceae</taxon>
        <taxon>Aurantioideae</taxon>
        <taxon>Citrus</taxon>
    </lineage>
</organism>
<gene>
    <name evidence="1" type="ORF">WN944_022741</name>
</gene>
<evidence type="ECO:0000313" key="1">
    <source>
        <dbReference type="EMBL" id="KAK9229775.1"/>
    </source>
</evidence>
<keyword evidence="2" id="KW-1185">Reference proteome</keyword>
<proteinExistence type="predicted"/>
<comment type="caution">
    <text evidence="1">The sequence shown here is derived from an EMBL/GenBank/DDBJ whole genome shotgun (WGS) entry which is preliminary data.</text>
</comment>
<sequence>MSKAFVQPLDVVEDYLYRASISFSYQRWVFYREDYESGSSSRSNVIRMGTIIAEDENINNIEGNGAMYMIQKYTQRNRTWGILHLHLLLKSEYMVLSQVEGITTLNGRQQRFPKWLVSHIKQLRNQGIVIVSDQLYSLAYEPDVRVFSYSG</sequence>
<dbReference type="Proteomes" id="UP001428341">
    <property type="component" value="Unassembled WGS sequence"/>
</dbReference>
<name>A0AAP0N3T8_9ROSI</name>